<dbReference type="OrthoDB" id="570199at2"/>
<dbReference type="EMBL" id="CP036263">
    <property type="protein sequence ID" value="QDS97675.1"/>
    <property type="molecule type" value="Genomic_DNA"/>
</dbReference>
<evidence type="ECO:0000256" key="1">
    <source>
        <dbReference type="SAM" id="MobiDB-lite"/>
    </source>
</evidence>
<sequence>MPLELGIWRIDNDLQQMQFAPLDFEARLQDILAHDVSIADPNLMIIGREVKTTFEKRIPSPKGSKKRATSATKTQSPAP</sequence>
<dbReference type="RefSeq" id="WP_145058243.1">
    <property type="nucleotide sequence ID" value="NZ_CP036263.1"/>
</dbReference>
<keyword evidence="3" id="KW-1185">Reference proteome</keyword>
<gene>
    <name evidence="2" type="ORF">HG15A2_09390</name>
</gene>
<dbReference type="KEGG" id="amob:HG15A2_09390"/>
<reference evidence="2 3" key="1">
    <citation type="submission" date="2019-02" db="EMBL/GenBank/DDBJ databases">
        <title>Deep-cultivation of Planctomycetes and their phenomic and genomic characterization uncovers novel biology.</title>
        <authorList>
            <person name="Wiegand S."/>
            <person name="Jogler M."/>
            <person name="Boedeker C."/>
            <person name="Pinto D."/>
            <person name="Vollmers J."/>
            <person name="Rivas-Marin E."/>
            <person name="Kohn T."/>
            <person name="Peeters S.H."/>
            <person name="Heuer A."/>
            <person name="Rast P."/>
            <person name="Oberbeckmann S."/>
            <person name="Bunk B."/>
            <person name="Jeske O."/>
            <person name="Meyerdierks A."/>
            <person name="Storesund J.E."/>
            <person name="Kallscheuer N."/>
            <person name="Luecker S."/>
            <person name="Lage O.M."/>
            <person name="Pohl T."/>
            <person name="Merkel B.J."/>
            <person name="Hornburger P."/>
            <person name="Mueller R.-W."/>
            <person name="Bruemmer F."/>
            <person name="Labrenz M."/>
            <person name="Spormann A.M."/>
            <person name="Op den Camp H."/>
            <person name="Overmann J."/>
            <person name="Amann R."/>
            <person name="Jetten M.S.M."/>
            <person name="Mascher T."/>
            <person name="Medema M.H."/>
            <person name="Devos D.P."/>
            <person name="Kaster A.-K."/>
            <person name="Ovreas L."/>
            <person name="Rohde M."/>
            <person name="Galperin M.Y."/>
            <person name="Jogler C."/>
        </authorList>
    </citation>
    <scope>NUCLEOTIDE SEQUENCE [LARGE SCALE GENOMIC DNA]</scope>
    <source>
        <strain evidence="2 3">HG15A2</strain>
    </source>
</reference>
<name>A0A517MS23_9BACT</name>
<feature type="compositionally biased region" description="Polar residues" evidence="1">
    <location>
        <begin position="69"/>
        <end position="79"/>
    </location>
</feature>
<dbReference type="Proteomes" id="UP000319852">
    <property type="component" value="Chromosome"/>
</dbReference>
<evidence type="ECO:0000313" key="2">
    <source>
        <dbReference type="EMBL" id="QDS97675.1"/>
    </source>
</evidence>
<feature type="region of interest" description="Disordered" evidence="1">
    <location>
        <begin position="56"/>
        <end position="79"/>
    </location>
</feature>
<organism evidence="2 3">
    <name type="scientific">Adhaeretor mobilis</name>
    <dbReference type="NCBI Taxonomy" id="1930276"/>
    <lineage>
        <taxon>Bacteria</taxon>
        <taxon>Pseudomonadati</taxon>
        <taxon>Planctomycetota</taxon>
        <taxon>Planctomycetia</taxon>
        <taxon>Pirellulales</taxon>
        <taxon>Lacipirellulaceae</taxon>
        <taxon>Adhaeretor</taxon>
    </lineage>
</organism>
<proteinExistence type="predicted"/>
<protein>
    <submittedName>
        <fullName evidence="2">Uncharacterized protein</fullName>
    </submittedName>
</protein>
<dbReference type="AlphaFoldDB" id="A0A517MS23"/>
<evidence type="ECO:0000313" key="3">
    <source>
        <dbReference type="Proteomes" id="UP000319852"/>
    </source>
</evidence>
<accession>A0A517MS23</accession>